<dbReference type="Proteomes" id="UP001433638">
    <property type="component" value="Unassembled WGS sequence"/>
</dbReference>
<keyword evidence="4 6" id="KW-0456">Lyase</keyword>
<dbReference type="Gene3D" id="3.20.20.70">
    <property type="entry name" value="Aldolase class I"/>
    <property type="match status" value="1"/>
</dbReference>
<dbReference type="GO" id="GO:0008674">
    <property type="term" value="F:2-dehydro-3-deoxy-6-phosphogalactonate aldolase activity"/>
    <property type="evidence" value="ECO:0007669"/>
    <property type="project" value="UniProtKB-EC"/>
</dbReference>
<dbReference type="InterPro" id="IPR000887">
    <property type="entry name" value="Aldlse_KDPG_KHG"/>
</dbReference>
<name>A0ABV1M5S8_9NEIS</name>
<evidence type="ECO:0000256" key="5">
    <source>
        <dbReference type="ARBA" id="ARBA00023277"/>
    </source>
</evidence>
<reference evidence="6" key="1">
    <citation type="submission" date="2024-06" db="EMBL/GenBank/DDBJ databases">
        <title>Genome sequence of Vogesella sp. MAHUQ-64.</title>
        <authorList>
            <person name="Huq M.A."/>
        </authorList>
    </citation>
    <scope>NUCLEOTIDE SEQUENCE</scope>
    <source>
        <strain evidence="6">MAHUQ-64</strain>
    </source>
</reference>
<sequence>MQQQTLTPPLELDRAMAQLPLVAILRGVRPDEVLSIAAVLYDAGWRMVEVPLNSPTPLDSIALLARHFGERMLVGAGTVLSAQQVREVAAAGGRLIVSPNLEREVITTSKALGLYALPGVQTASECFAALQAGADGLKLFPGEAVTPAIIKALRAVLPPATRLLPVGGITPDNMAAFRAAGASGFGIGSALFRPGMTAADIKQQAQRFAAALQNQGSAPAGVVGTNRDAD</sequence>
<gene>
    <name evidence="6" type="ORF">ABNW52_13305</name>
</gene>
<evidence type="ECO:0000256" key="2">
    <source>
        <dbReference type="ARBA" id="ARBA00006906"/>
    </source>
</evidence>
<comment type="caution">
    <text evidence="6">The sequence shown here is derived from an EMBL/GenBank/DDBJ whole genome shotgun (WGS) entry which is preliminary data.</text>
</comment>
<comment type="pathway">
    <text evidence="1">Carbohydrate acid metabolism.</text>
</comment>
<evidence type="ECO:0000256" key="1">
    <source>
        <dbReference type="ARBA" id="ARBA00004761"/>
    </source>
</evidence>
<organism evidence="6 7">
    <name type="scientific">Vogesella oryzagri</name>
    <dbReference type="NCBI Taxonomy" id="3160864"/>
    <lineage>
        <taxon>Bacteria</taxon>
        <taxon>Pseudomonadati</taxon>
        <taxon>Pseudomonadota</taxon>
        <taxon>Betaproteobacteria</taxon>
        <taxon>Neisseriales</taxon>
        <taxon>Chromobacteriaceae</taxon>
        <taxon>Vogesella</taxon>
    </lineage>
</organism>
<proteinExistence type="inferred from homology"/>
<dbReference type="SUPFAM" id="SSF51569">
    <property type="entry name" value="Aldolase"/>
    <property type="match status" value="1"/>
</dbReference>
<protein>
    <submittedName>
        <fullName evidence="6">2-dehydro-3-deoxy-6-phosphogalactonate aldolase</fullName>
        <ecNumber evidence="6">4.1.2.21</ecNumber>
    </submittedName>
</protein>
<dbReference type="EC" id="4.1.2.21" evidence="6"/>
<keyword evidence="5" id="KW-0119">Carbohydrate metabolism</keyword>
<evidence type="ECO:0000256" key="3">
    <source>
        <dbReference type="ARBA" id="ARBA00011233"/>
    </source>
</evidence>
<accession>A0ABV1M5S8</accession>
<keyword evidence="7" id="KW-1185">Reference proteome</keyword>
<dbReference type="Pfam" id="PF01081">
    <property type="entry name" value="Aldolase"/>
    <property type="match status" value="1"/>
</dbReference>
<comment type="similarity">
    <text evidence="2">Belongs to the KHG/KDPG aldolase family.</text>
</comment>
<dbReference type="EMBL" id="JBEFLD010000006">
    <property type="protein sequence ID" value="MEQ6291589.1"/>
    <property type="molecule type" value="Genomic_DNA"/>
</dbReference>
<evidence type="ECO:0000256" key="4">
    <source>
        <dbReference type="ARBA" id="ARBA00023239"/>
    </source>
</evidence>
<comment type="subunit">
    <text evidence="3">Homotrimer.</text>
</comment>
<dbReference type="RefSeq" id="WP_349588657.1">
    <property type="nucleotide sequence ID" value="NZ_JBEFLD010000006.1"/>
</dbReference>
<dbReference type="CDD" id="cd00452">
    <property type="entry name" value="KDPG_aldolase"/>
    <property type="match status" value="1"/>
</dbReference>
<evidence type="ECO:0000313" key="6">
    <source>
        <dbReference type="EMBL" id="MEQ6291589.1"/>
    </source>
</evidence>
<dbReference type="InterPro" id="IPR013785">
    <property type="entry name" value="Aldolase_TIM"/>
</dbReference>
<dbReference type="PANTHER" id="PTHR30246:SF1">
    <property type="entry name" value="2-DEHYDRO-3-DEOXY-6-PHOSPHOGALACTONATE ALDOLASE-RELATED"/>
    <property type="match status" value="1"/>
</dbReference>
<dbReference type="PANTHER" id="PTHR30246">
    <property type="entry name" value="2-KETO-3-DEOXY-6-PHOSPHOGLUCONATE ALDOLASE"/>
    <property type="match status" value="1"/>
</dbReference>
<evidence type="ECO:0000313" key="7">
    <source>
        <dbReference type="Proteomes" id="UP001433638"/>
    </source>
</evidence>
<dbReference type="NCBIfam" id="NF006600">
    <property type="entry name" value="PRK09140.1"/>
    <property type="match status" value="1"/>
</dbReference>